<sequence length="164" mass="18904">MPKAIVPEPGDVFDPLNDDGRYHNFHGDHVPESKLTDYVDAMDKHQKRSLLILIREGVLTDECFININDASTPERVQIPIPRIVETMKKIESNALSMQREKPLSLRIFYAKHYSSASFQRQHRSDLDVRSLSTGRYTMPIWLALFVAIIFEHYSLVYSATDVLI</sequence>
<evidence type="ECO:0000313" key="2">
    <source>
        <dbReference type="Proteomes" id="UP000270094"/>
    </source>
</evidence>
<proteinExistence type="predicted"/>
<evidence type="ECO:0000313" key="1">
    <source>
        <dbReference type="EMBL" id="VDM81191.1"/>
    </source>
</evidence>
<keyword evidence="2" id="KW-1185">Reference proteome</keyword>
<accession>A0A3P7J7B3</accession>
<name>A0A3P7J7B3_STRVU</name>
<dbReference type="AlphaFoldDB" id="A0A3P7J7B3"/>
<protein>
    <submittedName>
        <fullName evidence="1">Uncharacterized protein</fullName>
    </submittedName>
</protein>
<dbReference type="Proteomes" id="UP000270094">
    <property type="component" value="Unassembled WGS sequence"/>
</dbReference>
<gene>
    <name evidence="1" type="ORF">SVUK_LOCUS16189</name>
</gene>
<dbReference type="EMBL" id="UYYB01111731">
    <property type="protein sequence ID" value="VDM81191.1"/>
    <property type="molecule type" value="Genomic_DNA"/>
</dbReference>
<organism evidence="1 2">
    <name type="scientific">Strongylus vulgaris</name>
    <name type="common">Blood worm</name>
    <dbReference type="NCBI Taxonomy" id="40348"/>
    <lineage>
        <taxon>Eukaryota</taxon>
        <taxon>Metazoa</taxon>
        <taxon>Ecdysozoa</taxon>
        <taxon>Nematoda</taxon>
        <taxon>Chromadorea</taxon>
        <taxon>Rhabditida</taxon>
        <taxon>Rhabditina</taxon>
        <taxon>Rhabditomorpha</taxon>
        <taxon>Strongyloidea</taxon>
        <taxon>Strongylidae</taxon>
        <taxon>Strongylus</taxon>
    </lineage>
</organism>
<dbReference type="OrthoDB" id="5816969at2759"/>
<reference evidence="1 2" key="1">
    <citation type="submission" date="2018-11" db="EMBL/GenBank/DDBJ databases">
        <authorList>
            <consortium name="Pathogen Informatics"/>
        </authorList>
    </citation>
    <scope>NUCLEOTIDE SEQUENCE [LARGE SCALE GENOMIC DNA]</scope>
</reference>